<keyword evidence="4 6" id="KW-1133">Transmembrane helix</keyword>
<feature type="non-terminal residue" evidence="8">
    <location>
        <position position="490"/>
    </location>
</feature>
<dbReference type="EMBL" id="NCSJ02000014">
    <property type="protein sequence ID" value="RFU34972.1"/>
    <property type="molecule type" value="Genomic_DNA"/>
</dbReference>
<dbReference type="Proteomes" id="UP000258309">
    <property type="component" value="Unassembled WGS sequence"/>
</dbReference>
<feature type="transmembrane region" description="Helical" evidence="6">
    <location>
        <begin position="35"/>
        <end position="54"/>
    </location>
</feature>
<organism evidence="8 9">
    <name type="scientific">Scytalidium lignicola</name>
    <name type="common">Hyphomycete</name>
    <dbReference type="NCBI Taxonomy" id="5539"/>
    <lineage>
        <taxon>Eukaryota</taxon>
        <taxon>Fungi</taxon>
        <taxon>Dikarya</taxon>
        <taxon>Ascomycota</taxon>
        <taxon>Pezizomycotina</taxon>
        <taxon>Leotiomycetes</taxon>
        <taxon>Leotiomycetes incertae sedis</taxon>
        <taxon>Scytalidium</taxon>
    </lineage>
</organism>
<dbReference type="Gene3D" id="1.10.238.10">
    <property type="entry name" value="EF-hand"/>
    <property type="match status" value="1"/>
</dbReference>
<dbReference type="GO" id="GO:0005262">
    <property type="term" value="F:calcium channel activity"/>
    <property type="evidence" value="ECO:0007669"/>
    <property type="project" value="TreeGrafter"/>
</dbReference>
<evidence type="ECO:0000259" key="7">
    <source>
        <dbReference type="PROSITE" id="PS50222"/>
    </source>
</evidence>
<keyword evidence="2 6" id="KW-0812">Transmembrane</keyword>
<feature type="transmembrane region" description="Helical" evidence="6">
    <location>
        <begin position="294"/>
        <end position="320"/>
    </location>
</feature>
<dbReference type="PROSITE" id="PS50222">
    <property type="entry name" value="EF_HAND_2"/>
    <property type="match status" value="1"/>
</dbReference>
<evidence type="ECO:0000256" key="1">
    <source>
        <dbReference type="ARBA" id="ARBA00004370"/>
    </source>
</evidence>
<dbReference type="PANTHER" id="PTHR31323:SF14">
    <property type="entry name" value="MECHANOSENSITIVE ION CHANNEL PROTEIN MSY2"/>
    <property type="match status" value="1"/>
</dbReference>
<evidence type="ECO:0000313" key="9">
    <source>
        <dbReference type="Proteomes" id="UP000258309"/>
    </source>
</evidence>
<evidence type="ECO:0000256" key="3">
    <source>
        <dbReference type="ARBA" id="ARBA00022837"/>
    </source>
</evidence>
<dbReference type="GO" id="GO:0005509">
    <property type="term" value="F:calcium ion binding"/>
    <property type="evidence" value="ECO:0007669"/>
    <property type="project" value="InterPro"/>
</dbReference>
<dbReference type="GO" id="GO:0016020">
    <property type="term" value="C:membrane"/>
    <property type="evidence" value="ECO:0007669"/>
    <property type="project" value="UniProtKB-SubCell"/>
</dbReference>
<dbReference type="InterPro" id="IPR006685">
    <property type="entry name" value="MscS_channel_2nd"/>
</dbReference>
<keyword evidence="9" id="KW-1185">Reference proteome</keyword>
<dbReference type="InterPro" id="IPR023408">
    <property type="entry name" value="MscS_beta-dom_sf"/>
</dbReference>
<dbReference type="InterPro" id="IPR010920">
    <property type="entry name" value="LSM_dom_sf"/>
</dbReference>
<dbReference type="PROSITE" id="PS00018">
    <property type="entry name" value="EF_HAND_1"/>
    <property type="match status" value="1"/>
</dbReference>
<gene>
    <name evidence="8" type="ORF">B7463_g1362</name>
</gene>
<dbReference type="InterPro" id="IPR011992">
    <property type="entry name" value="EF-hand-dom_pair"/>
</dbReference>
<proteinExistence type="predicted"/>
<name>A0A3E2HP41_SCYLI</name>
<accession>A0A3E2HP41</accession>
<dbReference type="AlphaFoldDB" id="A0A3E2HP41"/>
<dbReference type="PANTHER" id="PTHR31323">
    <property type="entry name" value="MECHANOSENSITIVE ION CHANNEL PROTEIN MSY2"/>
    <property type="match status" value="1"/>
</dbReference>
<evidence type="ECO:0000256" key="6">
    <source>
        <dbReference type="SAM" id="Phobius"/>
    </source>
</evidence>
<keyword evidence="3" id="KW-0106">Calcium</keyword>
<evidence type="ECO:0000256" key="5">
    <source>
        <dbReference type="ARBA" id="ARBA00023136"/>
    </source>
</evidence>
<keyword evidence="5 6" id="KW-0472">Membrane</keyword>
<dbReference type="InterPro" id="IPR002048">
    <property type="entry name" value="EF_hand_dom"/>
</dbReference>
<sequence>MQCYQSWLNEIMIRNPDSRARKVAPNEWQLIVQRAIAAATVSSFLYLAEATLILGLSTSYHRKQFNMRIKQSKRSVYLLGLLYDASIILFPEHCSLFSEEDQTISHSLDINNLTRKKNGVDKSSPSLRAIRDIWLLGNHASEKISDTINGLAREVANKKGLTSNQSHSLIVEVLESTRRTKALARRIWFSIAANGNDTMFLNDLITVLKNKQDAEDCFDMLDLDKNGSVSLDEMILVVDEIARTRKSITKSLNDVDEAIGILDHLLLIIAAVAVVLIFIAFLDKSFMTTLATTGTAILSLSFIFASTAQEILASCVFLFIKHPYDIGDRIDVNKEQLAVAHISLLFTVFKRVTNNKLVQIPNSVLNSLWVENISRSAAMKEQFCIAVSFATSSEDVRTLQNELQEFTATNPRDYYPDVNIEFTSIPELSKLELRIDICYKRNWADETVGRMRHSKFVCALVSALRKIPIYGPGAEGTRAAELQATPPNSH</sequence>
<evidence type="ECO:0000313" key="8">
    <source>
        <dbReference type="EMBL" id="RFU34972.1"/>
    </source>
</evidence>
<dbReference type="OMA" id="NCGTPAE"/>
<dbReference type="OrthoDB" id="3527251at2759"/>
<feature type="non-terminal residue" evidence="8">
    <location>
        <position position="1"/>
    </location>
</feature>
<comment type="caution">
    <text evidence="8">The sequence shown here is derived from an EMBL/GenBank/DDBJ whole genome shotgun (WGS) entry which is preliminary data.</text>
</comment>
<reference evidence="8 9" key="1">
    <citation type="submission" date="2018-05" db="EMBL/GenBank/DDBJ databases">
        <title>Draft genome sequence of Scytalidium lignicola DSM 105466, a ubiquitous saprotrophic fungus.</title>
        <authorList>
            <person name="Buettner E."/>
            <person name="Gebauer A.M."/>
            <person name="Hofrichter M."/>
            <person name="Liers C."/>
            <person name="Kellner H."/>
        </authorList>
    </citation>
    <scope>NUCLEOTIDE SEQUENCE [LARGE SCALE GENOMIC DNA]</scope>
    <source>
        <strain evidence="8 9">DSM 105466</strain>
    </source>
</reference>
<feature type="transmembrane region" description="Helical" evidence="6">
    <location>
        <begin position="261"/>
        <end position="282"/>
    </location>
</feature>
<evidence type="ECO:0000256" key="2">
    <source>
        <dbReference type="ARBA" id="ARBA00022692"/>
    </source>
</evidence>
<dbReference type="GO" id="GO:0006874">
    <property type="term" value="P:intracellular calcium ion homeostasis"/>
    <property type="evidence" value="ECO:0007669"/>
    <property type="project" value="TreeGrafter"/>
</dbReference>
<dbReference type="Gene3D" id="2.30.30.60">
    <property type="match status" value="1"/>
</dbReference>
<dbReference type="SUPFAM" id="SSF47473">
    <property type="entry name" value="EF-hand"/>
    <property type="match status" value="1"/>
</dbReference>
<feature type="domain" description="EF-hand" evidence="7">
    <location>
        <begin position="209"/>
        <end position="244"/>
    </location>
</feature>
<dbReference type="Pfam" id="PF00924">
    <property type="entry name" value="MS_channel_2nd"/>
    <property type="match status" value="1"/>
</dbReference>
<dbReference type="SUPFAM" id="SSF50182">
    <property type="entry name" value="Sm-like ribonucleoproteins"/>
    <property type="match status" value="1"/>
</dbReference>
<comment type="subcellular location">
    <subcellularLocation>
        <location evidence="1">Membrane</location>
    </subcellularLocation>
</comment>
<evidence type="ECO:0000256" key="4">
    <source>
        <dbReference type="ARBA" id="ARBA00022989"/>
    </source>
</evidence>
<dbReference type="InterPro" id="IPR018247">
    <property type="entry name" value="EF_Hand_1_Ca_BS"/>
</dbReference>
<protein>
    <recommendedName>
        <fullName evidence="7">EF-hand domain-containing protein</fullName>
    </recommendedName>
</protein>